<dbReference type="GO" id="GO:0046933">
    <property type="term" value="F:proton-transporting ATP synthase activity, rotational mechanism"/>
    <property type="evidence" value="ECO:0007669"/>
    <property type="project" value="TreeGrafter"/>
</dbReference>
<evidence type="ECO:0000256" key="7">
    <source>
        <dbReference type="ARBA" id="ARBA00023128"/>
    </source>
</evidence>
<keyword evidence="4" id="KW-0138">CF(0)</keyword>
<feature type="coiled-coil region" evidence="10">
    <location>
        <begin position="77"/>
        <end position="104"/>
    </location>
</feature>
<dbReference type="GO" id="GO:0031966">
    <property type="term" value="C:mitochondrial membrane"/>
    <property type="evidence" value="ECO:0007669"/>
    <property type="project" value="UniProtKB-SubCell"/>
</dbReference>
<evidence type="ECO:0000256" key="4">
    <source>
        <dbReference type="ARBA" id="ARBA00022547"/>
    </source>
</evidence>
<keyword evidence="9" id="KW-0066">ATP synthesis</keyword>
<accession>A0A8C6UKC0</accession>
<dbReference type="Proteomes" id="UP000694523">
    <property type="component" value="Unplaced"/>
</dbReference>
<evidence type="ECO:0000256" key="6">
    <source>
        <dbReference type="ARBA" id="ARBA00023065"/>
    </source>
</evidence>
<keyword evidence="11" id="KW-1133">Transmembrane helix</keyword>
<comment type="similarity">
    <text evidence="2">Belongs to the ATPase F chain family.</text>
</comment>
<evidence type="ECO:0000256" key="9">
    <source>
        <dbReference type="ARBA" id="ARBA00023310"/>
    </source>
</evidence>
<keyword evidence="7" id="KW-0496">Mitochondrion</keyword>
<evidence type="ECO:0000256" key="2">
    <source>
        <dbReference type="ARBA" id="ARBA00005895"/>
    </source>
</evidence>
<dbReference type="GO" id="GO:0042776">
    <property type="term" value="P:proton motive force-driven mitochondrial ATP synthesis"/>
    <property type="evidence" value="ECO:0007669"/>
    <property type="project" value="TreeGrafter"/>
</dbReference>
<dbReference type="Pfam" id="PF10206">
    <property type="entry name" value="WRW"/>
    <property type="match status" value="1"/>
</dbReference>
<reference evidence="12" key="1">
    <citation type="submission" date="2025-08" db="UniProtKB">
        <authorList>
            <consortium name="Ensembl"/>
        </authorList>
    </citation>
    <scope>IDENTIFICATION</scope>
</reference>
<evidence type="ECO:0000256" key="1">
    <source>
        <dbReference type="ARBA" id="ARBA00004325"/>
    </source>
</evidence>
<evidence type="ECO:0000256" key="5">
    <source>
        <dbReference type="ARBA" id="ARBA00022781"/>
    </source>
</evidence>
<evidence type="ECO:0000256" key="10">
    <source>
        <dbReference type="SAM" id="Coils"/>
    </source>
</evidence>
<organism evidence="12 13">
    <name type="scientific">Neogobius melanostomus</name>
    <name type="common">round goby</name>
    <dbReference type="NCBI Taxonomy" id="47308"/>
    <lineage>
        <taxon>Eukaryota</taxon>
        <taxon>Metazoa</taxon>
        <taxon>Chordata</taxon>
        <taxon>Craniata</taxon>
        <taxon>Vertebrata</taxon>
        <taxon>Euteleostomi</taxon>
        <taxon>Actinopterygii</taxon>
        <taxon>Neopterygii</taxon>
        <taxon>Teleostei</taxon>
        <taxon>Neoteleostei</taxon>
        <taxon>Acanthomorphata</taxon>
        <taxon>Gobiaria</taxon>
        <taxon>Gobiiformes</taxon>
        <taxon>Gobioidei</taxon>
        <taxon>Gobiidae</taxon>
        <taxon>Benthophilinae</taxon>
        <taxon>Neogobiini</taxon>
        <taxon>Neogobius</taxon>
    </lineage>
</organism>
<dbReference type="InterPro" id="IPR019344">
    <property type="entry name" value="F1F0-ATPsyn_F_prd"/>
</dbReference>
<evidence type="ECO:0000256" key="11">
    <source>
        <dbReference type="SAM" id="Phobius"/>
    </source>
</evidence>
<evidence type="ECO:0000313" key="12">
    <source>
        <dbReference type="Ensembl" id="ENSNMLP00000034208.1"/>
    </source>
</evidence>
<evidence type="ECO:0000313" key="13">
    <source>
        <dbReference type="Proteomes" id="UP000694523"/>
    </source>
</evidence>
<dbReference type="GO" id="GO:0045259">
    <property type="term" value="C:proton-transporting ATP synthase complex"/>
    <property type="evidence" value="ECO:0007669"/>
    <property type="project" value="UniProtKB-KW"/>
</dbReference>
<feature type="transmembrane region" description="Helical" evidence="11">
    <location>
        <begin position="160"/>
        <end position="180"/>
    </location>
</feature>
<evidence type="ECO:0000256" key="3">
    <source>
        <dbReference type="ARBA" id="ARBA00022448"/>
    </source>
</evidence>
<keyword evidence="6" id="KW-0406">Ion transport</keyword>
<comment type="subcellular location">
    <subcellularLocation>
        <location evidence="1">Mitochondrion membrane</location>
    </subcellularLocation>
</comment>
<name>A0A8C6UKC0_9GOBI</name>
<keyword evidence="11" id="KW-0812">Transmembrane</keyword>
<proteinExistence type="inferred from homology"/>
<dbReference type="Ensembl" id="ENSNMLT00000038099.1">
    <property type="protein sequence ID" value="ENSNMLP00000034208.1"/>
    <property type="gene ID" value="ENSNMLG00000021315.1"/>
</dbReference>
<keyword evidence="3" id="KW-0813">Transport</keyword>
<keyword evidence="13" id="KW-1185">Reference proteome</keyword>
<sequence>MALTAEKSQLSPLKSGHFLSELWKAESQDCNLSQRAEVLKDGLRMDGHSMGMAALSSPARTFLEAEVSSEAFAKDAAALFKANLQEAKREMEEKTRDVRKQDERSARGALSQQRLGQVMLRELPDWLVSRSPRRPRDALQLLHRGWQWYYRRYIDVRKGGVGGVAMLLAGYCVLSYVWAFPQLKRERWRKYH</sequence>
<evidence type="ECO:0000256" key="8">
    <source>
        <dbReference type="ARBA" id="ARBA00023136"/>
    </source>
</evidence>
<dbReference type="AlphaFoldDB" id="A0A8C6UKC0"/>
<keyword evidence="10" id="KW-0175">Coiled coil</keyword>
<reference evidence="12" key="2">
    <citation type="submission" date="2025-09" db="UniProtKB">
        <authorList>
            <consortium name="Ensembl"/>
        </authorList>
    </citation>
    <scope>IDENTIFICATION</scope>
</reference>
<dbReference type="PANTHER" id="PTHR13080:SF13">
    <property type="entry name" value="ATP SYNTHASE SUBUNIT F, MITOCHONDRIAL"/>
    <property type="match status" value="1"/>
</dbReference>
<protein>
    <recommendedName>
        <fullName evidence="14">ATP synthase subunit f, mitochondrial</fullName>
    </recommendedName>
</protein>
<keyword evidence="5" id="KW-0375">Hydrogen ion transport</keyword>
<dbReference type="PANTHER" id="PTHR13080">
    <property type="entry name" value="ATP SYNTHASE F CHAIN, MITOCHONDRIAL-RELATED"/>
    <property type="match status" value="1"/>
</dbReference>
<evidence type="ECO:0008006" key="14">
    <source>
        <dbReference type="Google" id="ProtNLM"/>
    </source>
</evidence>
<keyword evidence="8 11" id="KW-0472">Membrane</keyword>